<evidence type="ECO:0000313" key="2">
    <source>
        <dbReference type="EMBL" id="QKU34356.1"/>
    </source>
</evidence>
<dbReference type="EMBL" id="MF405918">
    <property type="protein sequence ID" value="QKU34356.1"/>
    <property type="molecule type" value="Genomic_DNA"/>
</dbReference>
<organism evidence="2">
    <name type="scientific">Tupanvirus deep ocean</name>
    <dbReference type="NCBI Taxonomy" id="2126984"/>
    <lineage>
        <taxon>Viruses</taxon>
        <taxon>Varidnaviria</taxon>
        <taxon>Bamfordvirae</taxon>
        <taxon>Nucleocytoviricota</taxon>
        <taxon>Megaviricetes</taxon>
        <taxon>Imitervirales</taxon>
        <taxon>Mimiviridae</taxon>
        <taxon>Megamimivirinae</taxon>
        <taxon>Tupanvirus</taxon>
        <taxon>Tupanvirus altamarinense</taxon>
    </lineage>
</organism>
<accession>A0A6N1NR42</accession>
<reference evidence="2" key="1">
    <citation type="submission" date="2017-06" db="EMBL/GenBank/DDBJ databases">
        <authorList>
            <person name="Assis F.L."/>
            <person name="Abrahao J.S."/>
            <person name="Silva L."/>
            <person name="Khalil J.B."/>
            <person name="Rodrigues R."/>
            <person name="Silva L.S."/>
            <person name="Boratto P."/>
            <person name="Andrade M."/>
            <person name="Kroon E.G."/>
            <person name="Ribeiro B."/>
            <person name="Bergier I."/>
            <person name="Seligmann H."/>
            <person name="Ghigo E."/>
            <person name="Colson P."/>
            <person name="Levasseur A."/>
            <person name="Raoult D."/>
            <person name="Scola B.L."/>
        </authorList>
    </citation>
    <scope>NUCLEOTIDE SEQUENCE</scope>
    <source>
        <strain evidence="2">Deep ocean</strain>
    </source>
</reference>
<dbReference type="RefSeq" id="YP_010780983.1">
    <property type="nucleotide sequence ID" value="NC_075038.1"/>
</dbReference>
<protein>
    <submittedName>
        <fullName evidence="2">Putative ORFan</fullName>
    </submittedName>
</protein>
<dbReference type="KEGG" id="vg:80517674"/>
<keyword evidence="1" id="KW-0472">Membrane</keyword>
<dbReference type="GeneID" id="80517674"/>
<reference evidence="2" key="2">
    <citation type="journal article" date="2018" name="Nat. Commun.">
        <title>Tailed giant Tupanvirus possesses the most complete translational apparatus of the known virosphere.</title>
        <authorList>
            <person name="Abrahao J."/>
            <person name="Silva L."/>
            <person name="Silva L.S."/>
            <person name="Khalil J.Y.B."/>
            <person name="Rodrigues R."/>
            <person name="Arantes T."/>
            <person name="Assis F."/>
            <person name="Boratto P."/>
            <person name="Andrade M."/>
            <person name="Kroon E.G."/>
            <person name="Ribeiro B."/>
            <person name="Bergier I."/>
            <person name="Seligmann H."/>
            <person name="Ghigo E."/>
            <person name="Colson P."/>
            <person name="Levasseur A."/>
            <person name="Kroemer G."/>
            <person name="Raoult D."/>
            <person name="La Scola B."/>
        </authorList>
    </citation>
    <scope>NUCLEOTIDE SEQUENCE [LARGE SCALE GENOMIC DNA]</scope>
    <source>
        <strain evidence="2">Deep ocean</strain>
    </source>
</reference>
<name>A0A6N1NR42_9VIRU</name>
<evidence type="ECO:0000256" key="1">
    <source>
        <dbReference type="SAM" id="Phobius"/>
    </source>
</evidence>
<proteinExistence type="predicted"/>
<keyword evidence="1" id="KW-1133">Transmembrane helix</keyword>
<feature type="transmembrane region" description="Helical" evidence="1">
    <location>
        <begin position="61"/>
        <end position="78"/>
    </location>
</feature>
<keyword evidence="1" id="KW-0812">Transmembrane</keyword>
<feature type="transmembrane region" description="Helical" evidence="1">
    <location>
        <begin position="20"/>
        <end position="41"/>
    </location>
</feature>
<sequence length="129" mass="14837">MENNNRVIKEDSTLRYTTTIIFCAALAFALGALTDRFVNYIGFRMGLNDNLSDYVVTSTDYIKLIIQIIVVAIVIFFTKKISSYIDQDPKQKYTYDAIFLSIYISCQGNFQKLLRKLTKTYLSSKQNLS</sequence>